<comment type="similarity">
    <text evidence="5 7">Belongs to the PTH family.</text>
</comment>
<dbReference type="PANTHER" id="PTHR17224:SF1">
    <property type="entry name" value="PEPTIDYL-TRNA HYDROLASE"/>
    <property type="match status" value="1"/>
</dbReference>
<dbReference type="InterPro" id="IPR036416">
    <property type="entry name" value="Pept_tRNA_hydro_sf"/>
</dbReference>
<proteinExistence type="inferred from homology"/>
<feature type="compositionally biased region" description="Low complexity" evidence="8">
    <location>
        <begin position="220"/>
        <end position="240"/>
    </location>
</feature>
<dbReference type="GO" id="GO:0005737">
    <property type="term" value="C:cytoplasm"/>
    <property type="evidence" value="ECO:0007669"/>
    <property type="project" value="UniProtKB-SubCell"/>
</dbReference>
<comment type="subcellular location">
    <subcellularLocation>
        <location evidence="7">Cytoplasm</location>
    </subcellularLocation>
</comment>
<evidence type="ECO:0000256" key="3">
    <source>
        <dbReference type="ARBA" id="ARBA00022801"/>
    </source>
</evidence>
<dbReference type="Pfam" id="PF01195">
    <property type="entry name" value="Pept_tRNA_hydro"/>
    <property type="match status" value="1"/>
</dbReference>
<accession>A0A246JML6</accession>
<dbReference type="SUPFAM" id="SSF53178">
    <property type="entry name" value="Peptidyl-tRNA hydrolase-like"/>
    <property type="match status" value="1"/>
</dbReference>
<dbReference type="OrthoDB" id="9800507at2"/>
<evidence type="ECO:0000313" key="9">
    <source>
        <dbReference type="EMBL" id="OWQ93857.1"/>
    </source>
</evidence>
<evidence type="ECO:0000256" key="1">
    <source>
        <dbReference type="ARBA" id="ARBA00013260"/>
    </source>
</evidence>
<dbReference type="InterPro" id="IPR001328">
    <property type="entry name" value="Pept_tRNA_hydro"/>
</dbReference>
<dbReference type="EMBL" id="NIOF01000001">
    <property type="protein sequence ID" value="OWQ93857.1"/>
    <property type="molecule type" value="Genomic_DNA"/>
</dbReference>
<keyword evidence="3 7" id="KW-0378">Hydrolase</keyword>
<dbReference type="NCBIfam" id="TIGR00447">
    <property type="entry name" value="pth"/>
    <property type="match status" value="1"/>
</dbReference>
<feature type="binding site" evidence="7">
    <location>
        <position position="15"/>
    </location>
    <ligand>
        <name>tRNA</name>
        <dbReference type="ChEBI" id="CHEBI:17843"/>
    </ligand>
</feature>
<dbReference type="GO" id="GO:0006515">
    <property type="term" value="P:protein quality control for misfolded or incompletely synthesized proteins"/>
    <property type="evidence" value="ECO:0007669"/>
    <property type="project" value="UniProtKB-UniRule"/>
</dbReference>
<keyword evidence="4 7" id="KW-0694">RNA-binding</keyword>
<protein>
    <recommendedName>
        <fullName evidence="6 7">Peptidyl-tRNA hydrolase</fullName>
        <shortName evidence="7">Pth</shortName>
        <ecNumber evidence="1 7">3.1.1.29</ecNumber>
    </recommendedName>
</protein>
<comment type="catalytic activity">
    <reaction evidence="7">
        <text>an N-acyl-L-alpha-aminoacyl-tRNA + H2O = an N-acyl-L-amino acid + a tRNA + H(+)</text>
        <dbReference type="Rhea" id="RHEA:54448"/>
        <dbReference type="Rhea" id="RHEA-COMP:10123"/>
        <dbReference type="Rhea" id="RHEA-COMP:13883"/>
        <dbReference type="ChEBI" id="CHEBI:15377"/>
        <dbReference type="ChEBI" id="CHEBI:15378"/>
        <dbReference type="ChEBI" id="CHEBI:59874"/>
        <dbReference type="ChEBI" id="CHEBI:78442"/>
        <dbReference type="ChEBI" id="CHEBI:138191"/>
        <dbReference type="EC" id="3.1.1.29"/>
    </reaction>
</comment>
<organism evidence="9 10">
    <name type="scientific">Roseateles aquatilis</name>
    <dbReference type="NCBI Taxonomy" id="431061"/>
    <lineage>
        <taxon>Bacteria</taxon>
        <taxon>Pseudomonadati</taxon>
        <taxon>Pseudomonadota</taxon>
        <taxon>Betaproteobacteria</taxon>
        <taxon>Burkholderiales</taxon>
        <taxon>Sphaerotilaceae</taxon>
        <taxon>Roseateles</taxon>
    </lineage>
</organism>
<sequence>MIRLFVGLGNPGPEYEDTRHNAGFWWIDALARGLKATPQLDVKYHGLVARVNDAPGAAGPIWLLQPMTYMNLSGKSVAALARFFKIAPEEILAIHDELELAPGELKLKQGGGNAGHNGLKDMQAQLGSGNFWRLRLGIGHPGHRDEVAGYVLRKPPLAERQAVEDCIGKSLESFKLMAGGDMPKAVAQLHAKPPRPKPPRPAHLPPAGERPRDKPAGTGVAPLPASTAPATAPVAASPAPAATPPGTEPPPPTGA</sequence>
<reference evidence="9 10" key="1">
    <citation type="journal article" date="2008" name="Int. J. Syst. Evol. Microbiol.">
        <title>Description of Roseateles aquatilis sp. nov. and Roseateles terrae sp. nov., in the class Betaproteobacteria, and emended description of the genus Roseateles.</title>
        <authorList>
            <person name="Gomila M."/>
            <person name="Bowien B."/>
            <person name="Falsen E."/>
            <person name="Moore E.R."/>
            <person name="Lalucat J."/>
        </authorList>
    </citation>
    <scope>NUCLEOTIDE SEQUENCE [LARGE SCALE GENOMIC DNA]</scope>
    <source>
        <strain evidence="9 10">CCUG 48205</strain>
    </source>
</reference>
<feature type="site" description="Discriminates between blocked and unblocked aminoacyl-tRNA" evidence="7">
    <location>
        <position position="10"/>
    </location>
</feature>
<dbReference type="Proteomes" id="UP000197468">
    <property type="component" value="Unassembled WGS sequence"/>
</dbReference>
<evidence type="ECO:0000256" key="2">
    <source>
        <dbReference type="ARBA" id="ARBA00022555"/>
    </source>
</evidence>
<evidence type="ECO:0000256" key="6">
    <source>
        <dbReference type="ARBA" id="ARBA00050038"/>
    </source>
</evidence>
<evidence type="ECO:0000313" key="10">
    <source>
        <dbReference type="Proteomes" id="UP000197468"/>
    </source>
</evidence>
<evidence type="ECO:0000256" key="7">
    <source>
        <dbReference type="HAMAP-Rule" id="MF_00083"/>
    </source>
</evidence>
<dbReference type="CDD" id="cd00462">
    <property type="entry name" value="PTH"/>
    <property type="match status" value="1"/>
</dbReference>
<feature type="binding site" evidence="7">
    <location>
        <position position="117"/>
    </location>
    <ligand>
        <name>tRNA</name>
        <dbReference type="ChEBI" id="CHEBI:17843"/>
    </ligand>
</feature>
<feature type="region of interest" description="Disordered" evidence="8">
    <location>
        <begin position="189"/>
        <end position="255"/>
    </location>
</feature>
<feature type="binding site" evidence="7">
    <location>
        <position position="71"/>
    </location>
    <ligand>
        <name>tRNA</name>
        <dbReference type="ChEBI" id="CHEBI:17843"/>
    </ligand>
</feature>
<name>A0A246JML6_9BURK</name>
<dbReference type="RefSeq" id="WP_088383195.1">
    <property type="nucleotide sequence ID" value="NZ_NIOF01000001.1"/>
</dbReference>
<feature type="active site" description="Proton acceptor" evidence="7">
    <location>
        <position position="20"/>
    </location>
</feature>
<dbReference type="FunFam" id="3.40.50.1470:FF:000001">
    <property type="entry name" value="Peptidyl-tRNA hydrolase"/>
    <property type="match status" value="1"/>
</dbReference>
<comment type="function">
    <text evidence="7">Hydrolyzes ribosome-free peptidyl-tRNAs (with 1 or more amino acids incorporated), which drop off the ribosome during protein synthesis, or as a result of ribosome stalling.</text>
</comment>
<dbReference type="AlphaFoldDB" id="A0A246JML6"/>
<dbReference type="EC" id="3.1.1.29" evidence="1 7"/>
<dbReference type="GO" id="GO:0000049">
    <property type="term" value="F:tRNA binding"/>
    <property type="evidence" value="ECO:0007669"/>
    <property type="project" value="UniProtKB-UniRule"/>
</dbReference>
<keyword evidence="7" id="KW-0963">Cytoplasm</keyword>
<evidence type="ECO:0000256" key="4">
    <source>
        <dbReference type="ARBA" id="ARBA00022884"/>
    </source>
</evidence>
<feature type="site" description="Stabilizes the basic form of H active site to accept a proton" evidence="7">
    <location>
        <position position="96"/>
    </location>
</feature>
<dbReference type="PANTHER" id="PTHR17224">
    <property type="entry name" value="PEPTIDYL-TRNA HYDROLASE"/>
    <property type="match status" value="1"/>
</dbReference>
<gene>
    <name evidence="7" type="primary">pth</name>
    <name evidence="9" type="ORF">CDN99_05345</name>
</gene>
<comment type="function">
    <text evidence="7">Catalyzes the release of premature peptidyl moieties from peptidyl-tRNA molecules trapped in stalled 50S ribosomal subunits, and thus maintains levels of free tRNAs and 50S ribosomes.</text>
</comment>
<comment type="caution">
    <text evidence="9">The sequence shown here is derived from an EMBL/GenBank/DDBJ whole genome shotgun (WGS) entry which is preliminary data.</text>
</comment>
<dbReference type="HAMAP" id="MF_00083">
    <property type="entry name" value="Pept_tRNA_hydro_bact"/>
    <property type="match status" value="1"/>
</dbReference>
<keyword evidence="2 7" id="KW-0820">tRNA-binding</keyword>
<comment type="subunit">
    <text evidence="7">Monomer.</text>
</comment>
<dbReference type="GO" id="GO:0004045">
    <property type="term" value="F:peptidyl-tRNA hydrolase activity"/>
    <property type="evidence" value="ECO:0007669"/>
    <property type="project" value="UniProtKB-UniRule"/>
</dbReference>
<evidence type="ECO:0000256" key="5">
    <source>
        <dbReference type="ARBA" id="ARBA00038063"/>
    </source>
</evidence>
<feature type="binding site" evidence="7">
    <location>
        <position position="69"/>
    </location>
    <ligand>
        <name>tRNA</name>
        <dbReference type="ChEBI" id="CHEBI:17843"/>
    </ligand>
</feature>
<dbReference type="InterPro" id="IPR018171">
    <property type="entry name" value="Pept_tRNA_hydro_CS"/>
</dbReference>
<dbReference type="Gene3D" id="3.40.50.1470">
    <property type="entry name" value="Peptidyl-tRNA hydrolase"/>
    <property type="match status" value="1"/>
</dbReference>
<dbReference type="PROSITE" id="PS01196">
    <property type="entry name" value="PEPT_TRNA_HYDROL_2"/>
    <property type="match status" value="1"/>
</dbReference>
<dbReference type="GO" id="GO:0072344">
    <property type="term" value="P:rescue of stalled ribosome"/>
    <property type="evidence" value="ECO:0007669"/>
    <property type="project" value="UniProtKB-UniRule"/>
</dbReference>
<feature type="compositionally biased region" description="Pro residues" evidence="8">
    <location>
        <begin position="241"/>
        <end position="255"/>
    </location>
</feature>
<keyword evidence="10" id="KW-1185">Reference proteome</keyword>
<evidence type="ECO:0000256" key="8">
    <source>
        <dbReference type="SAM" id="MobiDB-lite"/>
    </source>
</evidence>